<feature type="transmembrane region" description="Helical" evidence="1">
    <location>
        <begin position="55"/>
        <end position="77"/>
    </location>
</feature>
<dbReference type="Proteomes" id="UP001596408">
    <property type="component" value="Unassembled WGS sequence"/>
</dbReference>
<name>A0ABD5TT53_9EURY</name>
<dbReference type="InterPro" id="IPR058278">
    <property type="entry name" value="DUF7972"/>
</dbReference>
<dbReference type="RefSeq" id="WP_379692255.1">
    <property type="nucleotide sequence ID" value="NZ_JBHSXH010000005.1"/>
</dbReference>
<evidence type="ECO:0000256" key="1">
    <source>
        <dbReference type="SAM" id="Phobius"/>
    </source>
</evidence>
<feature type="transmembrane region" description="Helical" evidence="1">
    <location>
        <begin position="279"/>
        <end position="304"/>
    </location>
</feature>
<organism evidence="2 3">
    <name type="scientific">Halopelagius fulvigenes</name>
    <dbReference type="NCBI Taxonomy" id="1198324"/>
    <lineage>
        <taxon>Archaea</taxon>
        <taxon>Methanobacteriati</taxon>
        <taxon>Methanobacteriota</taxon>
        <taxon>Stenosarchaea group</taxon>
        <taxon>Halobacteria</taxon>
        <taxon>Halobacteriales</taxon>
        <taxon>Haloferacaceae</taxon>
    </lineage>
</organism>
<protein>
    <submittedName>
        <fullName evidence="2">Uncharacterized protein</fullName>
    </submittedName>
</protein>
<evidence type="ECO:0000313" key="2">
    <source>
        <dbReference type="EMBL" id="MFC6823771.1"/>
    </source>
</evidence>
<keyword evidence="3" id="KW-1185">Reference proteome</keyword>
<keyword evidence="1" id="KW-0812">Transmembrane</keyword>
<dbReference type="AlphaFoldDB" id="A0ABD5TT53"/>
<dbReference type="Pfam" id="PF25927">
    <property type="entry name" value="DUF7972"/>
    <property type="match status" value="1"/>
</dbReference>
<reference evidence="2 3" key="1">
    <citation type="journal article" date="2019" name="Int. J. Syst. Evol. Microbiol.">
        <title>The Global Catalogue of Microorganisms (GCM) 10K type strain sequencing project: providing services to taxonomists for standard genome sequencing and annotation.</title>
        <authorList>
            <consortium name="The Broad Institute Genomics Platform"/>
            <consortium name="The Broad Institute Genome Sequencing Center for Infectious Disease"/>
            <person name="Wu L."/>
            <person name="Ma J."/>
        </authorList>
    </citation>
    <scope>NUCLEOTIDE SEQUENCE [LARGE SCALE GENOMIC DNA]</scope>
    <source>
        <strain evidence="2 3">YIM 94188</strain>
    </source>
</reference>
<keyword evidence="1" id="KW-0472">Membrane</keyword>
<sequence>MSGSWATDVSNPITRWLFLTGNRFGVAVTLSLLFITLEALLIEFGLVYVGPGSNLSTALSSGLLSGVLTLLTVVLSINQLILSRLFGSAGSLSDMLEGTLDYRRTVEEIADVDVSPNEPTAFIGLLADTLEHRVGDFRKEVESAAVSLNSGDDVKSYESAVTDYADHLRTAEDLNDASKVLVVTLGTDYADHLNTTREFRSKYGEGLSDEADEALDDVLVLLKAVATMRQFFKTLTLQQELAILSRRLIYTGVPAVLVTYFLSHTYTAASDVSTAIDPAYLPIVVAVATGVILLPLAVLVASLLRVATVSLYTISIGTFTPPEKSI</sequence>
<comment type="caution">
    <text evidence="2">The sequence shown here is derived from an EMBL/GenBank/DDBJ whole genome shotgun (WGS) entry which is preliminary data.</text>
</comment>
<feature type="transmembrane region" description="Helical" evidence="1">
    <location>
        <begin position="248"/>
        <end position="267"/>
    </location>
</feature>
<feature type="transmembrane region" description="Helical" evidence="1">
    <location>
        <begin position="24"/>
        <end position="49"/>
    </location>
</feature>
<proteinExistence type="predicted"/>
<gene>
    <name evidence="2" type="ORF">ACFQEV_01985</name>
</gene>
<dbReference type="EMBL" id="JBHSXH010000005">
    <property type="protein sequence ID" value="MFC6823771.1"/>
    <property type="molecule type" value="Genomic_DNA"/>
</dbReference>
<keyword evidence="1" id="KW-1133">Transmembrane helix</keyword>
<accession>A0ABD5TT53</accession>
<evidence type="ECO:0000313" key="3">
    <source>
        <dbReference type="Proteomes" id="UP001596408"/>
    </source>
</evidence>